<reference evidence="2 3" key="1">
    <citation type="submission" date="2016-12" db="EMBL/GenBank/DDBJ databases">
        <title>Isolation and genomic insights into novel planktonic Zetaproteobacteria from stratified waters of the Chesapeake Bay.</title>
        <authorList>
            <person name="McAllister S.M."/>
            <person name="Kato S."/>
            <person name="Chan C.S."/>
            <person name="Chiu B.K."/>
            <person name="Field E.K."/>
        </authorList>
    </citation>
    <scope>NUCLEOTIDE SEQUENCE [LARGE SCALE GENOMIC DNA]</scope>
    <source>
        <strain evidence="2 3">CP-5</strain>
    </source>
</reference>
<organism evidence="2 3">
    <name type="scientific">Mariprofundus aestuarium</name>
    <dbReference type="NCBI Taxonomy" id="1921086"/>
    <lineage>
        <taxon>Bacteria</taxon>
        <taxon>Pseudomonadati</taxon>
        <taxon>Pseudomonadota</taxon>
        <taxon>Candidatius Mariprofundia</taxon>
        <taxon>Mariprofundales</taxon>
        <taxon>Mariprofundaceae</taxon>
        <taxon>Mariprofundus</taxon>
    </lineage>
</organism>
<name>A0A2K8KVD0_MARES</name>
<protein>
    <submittedName>
        <fullName evidence="2">Protoglobin</fullName>
    </submittedName>
</protein>
<dbReference type="Gene3D" id="1.10.490.10">
    <property type="entry name" value="Globins"/>
    <property type="match status" value="1"/>
</dbReference>
<evidence type="ECO:0000313" key="3">
    <source>
        <dbReference type="Proteomes" id="UP000231701"/>
    </source>
</evidence>
<dbReference type="KEGG" id="maes:Ga0123461_0069"/>
<dbReference type="OrthoDB" id="9800154at2"/>
<keyword evidence="3" id="KW-1185">Reference proteome</keyword>
<dbReference type="AlphaFoldDB" id="A0A2K8KVD0"/>
<dbReference type="EMBL" id="CP018799">
    <property type="protein sequence ID" value="ATX78522.1"/>
    <property type="molecule type" value="Genomic_DNA"/>
</dbReference>
<dbReference type="GO" id="GO:0020037">
    <property type="term" value="F:heme binding"/>
    <property type="evidence" value="ECO:0007669"/>
    <property type="project" value="InterPro"/>
</dbReference>
<dbReference type="Pfam" id="PF11563">
    <property type="entry name" value="Protoglobin"/>
    <property type="match status" value="1"/>
</dbReference>
<dbReference type="Proteomes" id="UP000231701">
    <property type="component" value="Chromosome"/>
</dbReference>
<dbReference type="InterPro" id="IPR009050">
    <property type="entry name" value="Globin-like_sf"/>
</dbReference>
<dbReference type="SUPFAM" id="SSF46458">
    <property type="entry name" value="Globin-like"/>
    <property type="match status" value="1"/>
</dbReference>
<evidence type="ECO:0000259" key="1">
    <source>
        <dbReference type="Pfam" id="PF11563"/>
    </source>
</evidence>
<gene>
    <name evidence="2" type="ORF">Ga0123461_0069</name>
</gene>
<feature type="domain" description="Globin-sensor" evidence="1">
    <location>
        <begin position="6"/>
        <end position="69"/>
    </location>
</feature>
<dbReference type="GO" id="GO:0019825">
    <property type="term" value="F:oxygen binding"/>
    <property type="evidence" value="ECO:0007669"/>
    <property type="project" value="InterPro"/>
</dbReference>
<proteinExistence type="predicted"/>
<dbReference type="InterPro" id="IPR044398">
    <property type="entry name" value="Globin-sensor_dom"/>
</dbReference>
<dbReference type="InterPro" id="IPR012292">
    <property type="entry name" value="Globin/Proto"/>
</dbReference>
<evidence type="ECO:0000313" key="2">
    <source>
        <dbReference type="EMBL" id="ATX78522.1"/>
    </source>
</evidence>
<sequence>MTISIEEWEQRKAFVGFGETEAQLLSELKELVVDHTDEIIDKLYANWSDFKELRELLKGQDTIQRLKST</sequence>
<accession>A0A2K8KVD0</accession>